<gene>
    <name evidence="1" type="ORF">CEP52_006681</name>
</gene>
<accession>A0A428TRP0</accession>
<comment type="caution">
    <text evidence="1">The sequence shown here is derived from an EMBL/GenBank/DDBJ whole genome shotgun (WGS) entry which is preliminary data.</text>
</comment>
<dbReference type="STRING" id="1325735.A0A428TRP0"/>
<dbReference type="InterPro" id="IPR008914">
    <property type="entry name" value="PEBP"/>
</dbReference>
<evidence type="ECO:0000313" key="2">
    <source>
        <dbReference type="Proteomes" id="UP000287144"/>
    </source>
</evidence>
<evidence type="ECO:0008006" key="3">
    <source>
        <dbReference type="Google" id="ProtNLM"/>
    </source>
</evidence>
<dbReference type="InterPro" id="IPR036610">
    <property type="entry name" value="PEBP-like_sf"/>
</dbReference>
<dbReference type="AlphaFoldDB" id="A0A428TRP0"/>
<evidence type="ECO:0000313" key="1">
    <source>
        <dbReference type="EMBL" id="RSM04675.1"/>
    </source>
</evidence>
<protein>
    <recommendedName>
        <fullName evidence="3">PEBP-like protein</fullName>
    </recommendedName>
</protein>
<dbReference type="Pfam" id="PF01161">
    <property type="entry name" value="PBP"/>
    <property type="match status" value="1"/>
</dbReference>
<dbReference type="EMBL" id="NKCK01000057">
    <property type="protein sequence ID" value="RSM04675.1"/>
    <property type="molecule type" value="Genomic_DNA"/>
</dbReference>
<organism evidence="1 2">
    <name type="scientific">Fusarium oligoseptatum</name>
    <dbReference type="NCBI Taxonomy" id="2604345"/>
    <lineage>
        <taxon>Eukaryota</taxon>
        <taxon>Fungi</taxon>
        <taxon>Dikarya</taxon>
        <taxon>Ascomycota</taxon>
        <taxon>Pezizomycotina</taxon>
        <taxon>Sordariomycetes</taxon>
        <taxon>Hypocreomycetidae</taxon>
        <taxon>Hypocreales</taxon>
        <taxon>Nectriaceae</taxon>
        <taxon>Fusarium</taxon>
        <taxon>Fusarium solani species complex</taxon>
    </lineage>
</organism>
<dbReference type="Proteomes" id="UP000287144">
    <property type="component" value="Unassembled WGS sequence"/>
</dbReference>
<keyword evidence="2" id="KW-1185">Reference proteome</keyword>
<dbReference type="CDD" id="cd00457">
    <property type="entry name" value="PEBP"/>
    <property type="match status" value="1"/>
</dbReference>
<dbReference type="SUPFAM" id="SSF49777">
    <property type="entry name" value="PEBP-like"/>
    <property type="match status" value="1"/>
</dbReference>
<sequence>MTAYMEVAASWLFKNAKAHDAKAFFTLPAFTSHPEPTLSITSPDCGVDGATLGKEYMHGGQGRFPELRWDSHEGVKEWLLVSEDPDAPLPTPICHGIYLGIPLQKTKGGFYYGASRNGMIYIPPRPLLNHGIHRYWFEIIGLSEPLDKKLVTSKPTREQVAEAINGKVVIWGRWMGQCERRWE</sequence>
<proteinExistence type="predicted"/>
<reference evidence="1 2" key="1">
    <citation type="submission" date="2017-06" db="EMBL/GenBank/DDBJ databases">
        <title>Comparative genomic analysis of Ambrosia Fusariam Clade fungi.</title>
        <authorList>
            <person name="Stajich J.E."/>
            <person name="Carrillo J."/>
            <person name="Kijimoto T."/>
            <person name="Eskalen A."/>
            <person name="O'Donnell K."/>
            <person name="Kasson M."/>
        </authorList>
    </citation>
    <scope>NUCLEOTIDE SEQUENCE [LARGE SCALE GENOMIC DNA]</scope>
    <source>
        <strain evidence="1 2">NRRL62579</strain>
    </source>
</reference>
<dbReference type="InterPro" id="IPR049556">
    <property type="entry name" value="PhiB"/>
</dbReference>
<name>A0A428TRP0_9HYPO</name>
<dbReference type="Gene3D" id="3.90.280.10">
    <property type="entry name" value="PEBP-like"/>
    <property type="match status" value="1"/>
</dbReference>